<dbReference type="KEGG" id="aon:DEH84_09310"/>
<dbReference type="RefSeq" id="WP_109036608.1">
    <property type="nucleotide sequence ID" value="NZ_CP029210.1"/>
</dbReference>
<evidence type="ECO:0000259" key="1">
    <source>
        <dbReference type="Pfam" id="PF01575"/>
    </source>
</evidence>
<accession>A0A2U8FS25</accession>
<dbReference type="InterPro" id="IPR029069">
    <property type="entry name" value="HotDog_dom_sf"/>
</dbReference>
<evidence type="ECO:0000313" key="3">
    <source>
        <dbReference type="Proteomes" id="UP000244892"/>
    </source>
</evidence>
<feature type="domain" description="MaoC-like" evidence="1">
    <location>
        <begin position="189"/>
        <end position="264"/>
    </location>
</feature>
<proteinExistence type="predicted"/>
<protein>
    <recommendedName>
        <fullName evidence="1">MaoC-like domain-containing protein</fullName>
    </recommendedName>
</protein>
<dbReference type="EMBL" id="CP029210">
    <property type="protein sequence ID" value="AWI53608.1"/>
    <property type="molecule type" value="Genomic_DNA"/>
</dbReference>
<dbReference type="Gene3D" id="3.10.129.10">
    <property type="entry name" value="Hotdog Thioesterase"/>
    <property type="match status" value="1"/>
</dbReference>
<organism evidence="2 3">
    <name type="scientific">Aquabacterium olei</name>
    <dbReference type="NCBI Taxonomy" id="1296669"/>
    <lineage>
        <taxon>Bacteria</taxon>
        <taxon>Pseudomonadati</taxon>
        <taxon>Pseudomonadota</taxon>
        <taxon>Betaproteobacteria</taxon>
        <taxon>Burkholderiales</taxon>
        <taxon>Aquabacterium</taxon>
    </lineage>
</organism>
<dbReference type="InterPro" id="IPR002539">
    <property type="entry name" value="MaoC-like_dom"/>
</dbReference>
<keyword evidence="3" id="KW-1185">Reference proteome</keyword>
<dbReference type="PANTHER" id="PTHR43841:SF3">
    <property type="entry name" value="(3R)-HYDROXYACYL-ACP DEHYDRATASE SUBUNIT HADB"/>
    <property type="match status" value="1"/>
</dbReference>
<dbReference type="AlphaFoldDB" id="A0A2U8FS25"/>
<reference evidence="2 3" key="1">
    <citation type="submission" date="2018-05" db="EMBL/GenBank/DDBJ databases">
        <title>complete genome sequence of Aquabacterium olei NBRC 110486.</title>
        <authorList>
            <person name="Tang B."/>
            <person name="Chang J."/>
            <person name="Zhang L."/>
            <person name="Yang H."/>
        </authorList>
    </citation>
    <scope>NUCLEOTIDE SEQUENCE [LARGE SCALE GENOMIC DNA]</scope>
    <source>
        <strain evidence="2 3">NBRC 110486</strain>
    </source>
</reference>
<dbReference type="PANTHER" id="PTHR43841">
    <property type="entry name" value="3-HYDROXYACYL-THIOESTER DEHYDRATASE HTDX-RELATED"/>
    <property type="match status" value="1"/>
</dbReference>
<dbReference type="Proteomes" id="UP000244892">
    <property type="component" value="Chromosome"/>
</dbReference>
<dbReference type="SUPFAM" id="SSF54637">
    <property type="entry name" value="Thioesterase/thiol ester dehydrase-isomerase"/>
    <property type="match status" value="2"/>
</dbReference>
<sequence length="286" mass="31708">MKTIEVHKLPGPIALNLGALRSSSKRPGVVEALPEVMYVRPRVVVEARHVADYAKVCGFTQAHGVPMLYPHMQAFPLAMMLFGSRRFPWPAMGLVHLANSARLLKRIQVGDELRIEVRTGELYAHDKGQAFTLHACALRGGEAVWESTWTLLRLGVRNPRGPRYESALSDPTPLAHQADFYAGAGIGRSYGRVSGDINPIHLSALTARFLGFRKAIAHGMWTKARALATLMPREAVDQAEVVVEFKTPLFLPARVSLWAARDEHGALFEVRNAKGDKPHLRGRVRF</sequence>
<evidence type="ECO:0000313" key="2">
    <source>
        <dbReference type="EMBL" id="AWI53608.1"/>
    </source>
</evidence>
<name>A0A2U8FS25_9BURK</name>
<gene>
    <name evidence="2" type="ORF">DEH84_09310</name>
</gene>
<dbReference type="Pfam" id="PF01575">
    <property type="entry name" value="MaoC_dehydratas"/>
    <property type="match status" value="1"/>
</dbReference>
<dbReference type="OrthoDB" id="9774179at2"/>